<dbReference type="InterPro" id="IPR033992">
    <property type="entry name" value="NKR-like_CTLD"/>
</dbReference>
<dbReference type="PANTHER" id="PTHR45710:SF40">
    <property type="entry name" value="C-TYPE LECTIN DOMAIN FAMILY 2 MEMBER A"/>
    <property type="match status" value="1"/>
</dbReference>
<keyword evidence="4" id="KW-0812">Transmembrane</keyword>
<keyword evidence="4" id="KW-1133">Transmembrane helix</keyword>
<proteinExistence type="predicted"/>
<dbReference type="Gene3D" id="3.10.100.10">
    <property type="entry name" value="Mannose-Binding Protein A, subunit A"/>
    <property type="match status" value="1"/>
</dbReference>
<dbReference type="EMBL" id="JACAGC010000010">
    <property type="protein sequence ID" value="KAF6339085.1"/>
    <property type="molecule type" value="Genomic_DNA"/>
</dbReference>
<gene>
    <name evidence="6" type="ORF">mRhiFer1_002975</name>
</gene>
<name>A0A7J7WNS6_RHIFE</name>
<dbReference type="SUPFAM" id="SSF56436">
    <property type="entry name" value="C-type lectin-like"/>
    <property type="match status" value="1"/>
</dbReference>
<evidence type="ECO:0000313" key="6">
    <source>
        <dbReference type="EMBL" id="KAF6339085.1"/>
    </source>
</evidence>
<evidence type="ECO:0000259" key="5">
    <source>
        <dbReference type="PROSITE" id="PS50041"/>
    </source>
</evidence>
<dbReference type="InterPro" id="IPR016186">
    <property type="entry name" value="C-type_lectin-like/link_sf"/>
</dbReference>
<sequence>MGGPWHRSHLDKQNCSAAASRGWSCVKESTQSQAAPETHKPKELPEESRDHPYRIARNGNQKTIHQLKKYLIFSHIVFILFIFIILSVFVVKLLKYPKTMECSGEWIGVREKCFYFSDDTRNWTASKRVCSSQGSELAHIDTQEDMEFLKKHTGTKMHWIGLSRKPGESWKWTNGTTFNAWFEITGDGSFAFLNADGVYSSRGFVDIKWICSKPRF</sequence>
<evidence type="ECO:0000256" key="3">
    <source>
        <dbReference type="SAM" id="MobiDB-lite"/>
    </source>
</evidence>
<feature type="domain" description="C-type lectin" evidence="5">
    <location>
        <begin position="109"/>
        <end position="209"/>
    </location>
</feature>
<dbReference type="InterPro" id="IPR016187">
    <property type="entry name" value="CTDL_fold"/>
</dbReference>
<dbReference type="Pfam" id="PF00059">
    <property type="entry name" value="Lectin_C"/>
    <property type="match status" value="1"/>
</dbReference>
<feature type="compositionally biased region" description="Basic and acidic residues" evidence="3">
    <location>
        <begin position="37"/>
        <end position="50"/>
    </location>
</feature>
<dbReference type="InterPro" id="IPR050828">
    <property type="entry name" value="C-type_lectin/matrix_domain"/>
</dbReference>
<dbReference type="CDD" id="cd03593">
    <property type="entry name" value="CLECT_NK_receptors_like"/>
    <property type="match status" value="1"/>
</dbReference>
<dbReference type="GO" id="GO:0030246">
    <property type="term" value="F:carbohydrate binding"/>
    <property type="evidence" value="ECO:0007669"/>
    <property type="project" value="UniProtKB-KW"/>
</dbReference>
<comment type="subcellular location">
    <subcellularLocation>
        <location evidence="1">Cell membrane</location>
        <topology evidence="1">Single-pass type II membrane protein</topology>
    </subcellularLocation>
</comment>
<feature type="region of interest" description="Disordered" evidence="3">
    <location>
        <begin position="26"/>
        <end position="50"/>
    </location>
</feature>
<evidence type="ECO:0000256" key="1">
    <source>
        <dbReference type="ARBA" id="ARBA00004401"/>
    </source>
</evidence>
<protein>
    <submittedName>
        <fullName evidence="6">C-type lectin domain family 2 member A</fullName>
    </submittedName>
</protein>
<reference evidence="6 7" key="1">
    <citation type="journal article" date="2020" name="Nature">
        <title>Six reference-quality genomes reveal evolution of bat adaptations.</title>
        <authorList>
            <person name="Jebb D."/>
            <person name="Huang Z."/>
            <person name="Pippel M."/>
            <person name="Hughes G.M."/>
            <person name="Lavrichenko K."/>
            <person name="Devanna P."/>
            <person name="Winkler S."/>
            <person name="Jermiin L.S."/>
            <person name="Skirmuntt E.C."/>
            <person name="Katzourakis A."/>
            <person name="Burkitt-Gray L."/>
            <person name="Ray D.A."/>
            <person name="Sullivan K.A.M."/>
            <person name="Roscito J.G."/>
            <person name="Kirilenko B.M."/>
            <person name="Davalos L.M."/>
            <person name="Corthals A.P."/>
            <person name="Power M.L."/>
            <person name="Jones G."/>
            <person name="Ransome R.D."/>
            <person name="Dechmann D.K.N."/>
            <person name="Locatelli A.G."/>
            <person name="Puechmaille S.J."/>
            <person name="Fedrigo O."/>
            <person name="Jarvis E.D."/>
            <person name="Hiller M."/>
            <person name="Vernes S.C."/>
            <person name="Myers E.W."/>
            <person name="Teeling E.C."/>
        </authorList>
    </citation>
    <scope>NUCLEOTIDE SEQUENCE [LARGE SCALE GENOMIC DNA]</scope>
    <source>
        <strain evidence="6">MRhiFer1</strain>
        <tissue evidence="6">Lung</tissue>
    </source>
</reference>
<organism evidence="6 7">
    <name type="scientific">Rhinolophus ferrumequinum</name>
    <name type="common">Greater horseshoe bat</name>
    <dbReference type="NCBI Taxonomy" id="59479"/>
    <lineage>
        <taxon>Eukaryota</taxon>
        <taxon>Metazoa</taxon>
        <taxon>Chordata</taxon>
        <taxon>Craniata</taxon>
        <taxon>Vertebrata</taxon>
        <taxon>Euteleostomi</taxon>
        <taxon>Mammalia</taxon>
        <taxon>Eutheria</taxon>
        <taxon>Laurasiatheria</taxon>
        <taxon>Chiroptera</taxon>
        <taxon>Yinpterochiroptera</taxon>
        <taxon>Rhinolophoidea</taxon>
        <taxon>Rhinolophidae</taxon>
        <taxon>Rhinolophinae</taxon>
        <taxon>Rhinolophus</taxon>
    </lineage>
</organism>
<dbReference type="Proteomes" id="UP000585614">
    <property type="component" value="Unassembled WGS sequence"/>
</dbReference>
<dbReference type="AlphaFoldDB" id="A0A7J7WNS6"/>
<accession>A0A7J7WNS6</accession>
<dbReference type="SMART" id="SM00034">
    <property type="entry name" value="CLECT"/>
    <property type="match status" value="1"/>
</dbReference>
<evidence type="ECO:0000256" key="4">
    <source>
        <dbReference type="SAM" id="Phobius"/>
    </source>
</evidence>
<evidence type="ECO:0000256" key="2">
    <source>
        <dbReference type="ARBA" id="ARBA00022734"/>
    </source>
</evidence>
<dbReference type="InterPro" id="IPR001304">
    <property type="entry name" value="C-type_lectin-like"/>
</dbReference>
<feature type="transmembrane region" description="Helical" evidence="4">
    <location>
        <begin position="70"/>
        <end position="91"/>
    </location>
</feature>
<dbReference type="PANTHER" id="PTHR45710">
    <property type="entry name" value="C-TYPE LECTIN DOMAIN-CONTAINING PROTEIN 180"/>
    <property type="match status" value="1"/>
</dbReference>
<comment type="caution">
    <text evidence="6">The sequence shown here is derived from an EMBL/GenBank/DDBJ whole genome shotgun (WGS) entry which is preliminary data.</text>
</comment>
<dbReference type="GO" id="GO:0009897">
    <property type="term" value="C:external side of plasma membrane"/>
    <property type="evidence" value="ECO:0007669"/>
    <property type="project" value="TreeGrafter"/>
</dbReference>
<keyword evidence="2 6" id="KW-0430">Lectin</keyword>
<evidence type="ECO:0000313" key="7">
    <source>
        <dbReference type="Proteomes" id="UP000585614"/>
    </source>
</evidence>
<keyword evidence="4" id="KW-0472">Membrane</keyword>
<dbReference type="PROSITE" id="PS50041">
    <property type="entry name" value="C_TYPE_LECTIN_2"/>
    <property type="match status" value="1"/>
</dbReference>